<organism evidence="8 9">
    <name type="scientific">Hibiscus syriacus</name>
    <name type="common">Rose of Sharon</name>
    <dbReference type="NCBI Taxonomy" id="106335"/>
    <lineage>
        <taxon>Eukaryota</taxon>
        <taxon>Viridiplantae</taxon>
        <taxon>Streptophyta</taxon>
        <taxon>Embryophyta</taxon>
        <taxon>Tracheophyta</taxon>
        <taxon>Spermatophyta</taxon>
        <taxon>Magnoliopsida</taxon>
        <taxon>eudicotyledons</taxon>
        <taxon>Gunneridae</taxon>
        <taxon>Pentapetalae</taxon>
        <taxon>rosids</taxon>
        <taxon>malvids</taxon>
        <taxon>Malvales</taxon>
        <taxon>Malvaceae</taxon>
        <taxon>Malvoideae</taxon>
        <taxon>Hibiscus</taxon>
    </lineage>
</organism>
<dbReference type="EMBL" id="VEPZ02001047">
    <property type="protein sequence ID" value="KAE8698120.1"/>
    <property type="molecule type" value="Genomic_DNA"/>
</dbReference>
<dbReference type="Pfam" id="PF03552">
    <property type="entry name" value="Cellulose_synt"/>
    <property type="match status" value="1"/>
</dbReference>
<keyword evidence="7" id="KW-0961">Cell wall biogenesis/degradation</keyword>
<keyword evidence="5" id="KW-1133">Transmembrane helix</keyword>
<dbReference type="GO" id="GO:0016760">
    <property type="term" value="F:cellulose synthase (UDP-forming) activity"/>
    <property type="evidence" value="ECO:0007669"/>
    <property type="project" value="InterPro"/>
</dbReference>
<evidence type="ECO:0000256" key="1">
    <source>
        <dbReference type="ARBA" id="ARBA00004308"/>
    </source>
</evidence>
<dbReference type="Proteomes" id="UP000436088">
    <property type="component" value="Unassembled WGS sequence"/>
</dbReference>
<dbReference type="PANTHER" id="PTHR13301">
    <property type="entry name" value="X-BOX TRANSCRIPTION FACTOR-RELATED"/>
    <property type="match status" value="1"/>
</dbReference>
<name>A0A6A3A1D9_HIBSY</name>
<evidence type="ECO:0000256" key="3">
    <source>
        <dbReference type="ARBA" id="ARBA00022679"/>
    </source>
</evidence>
<keyword evidence="3" id="KW-0808">Transferase</keyword>
<accession>A0A6A3A1D9</accession>
<dbReference type="GO" id="GO:0030244">
    <property type="term" value="P:cellulose biosynthetic process"/>
    <property type="evidence" value="ECO:0007669"/>
    <property type="project" value="InterPro"/>
</dbReference>
<evidence type="ECO:0000256" key="5">
    <source>
        <dbReference type="ARBA" id="ARBA00022989"/>
    </source>
</evidence>
<dbReference type="AlphaFoldDB" id="A0A6A3A1D9"/>
<evidence type="ECO:0000313" key="9">
    <source>
        <dbReference type="Proteomes" id="UP000436088"/>
    </source>
</evidence>
<keyword evidence="4" id="KW-0812">Transmembrane</keyword>
<sequence>MTLAHHVAGCNYENQTKWGSKMGFRYGSFVEDFYTGYRLQCEGWKSIFCNPERDAFLGDVPITLVDVLGQCKRWCIGLFEVTFSKYNTLIYGSQSMGVLMSLAYSHYAFWPIWCVPVTFYCLIPQLALVNRVSIFPNASDPWVFLNVFLVLSVYGPDLLDFVSDGGTVRRWWNAQRLWMIRGLTCYLFGLIEYVLKSTGVSPHGFSLTSKVLDDAQSKRYGQGVFEFGVPSPLFVPLTTDAIINLFSFTLGLTGF</sequence>
<keyword evidence="2" id="KW-0328">Glycosyltransferase</keyword>
<evidence type="ECO:0000313" key="8">
    <source>
        <dbReference type="EMBL" id="KAE8698120.1"/>
    </source>
</evidence>
<evidence type="ECO:0000256" key="6">
    <source>
        <dbReference type="ARBA" id="ARBA00023136"/>
    </source>
</evidence>
<keyword evidence="6" id="KW-0472">Membrane</keyword>
<evidence type="ECO:0000256" key="2">
    <source>
        <dbReference type="ARBA" id="ARBA00022676"/>
    </source>
</evidence>
<evidence type="ECO:0000256" key="4">
    <source>
        <dbReference type="ARBA" id="ARBA00022692"/>
    </source>
</evidence>
<dbReference type="GO" id="GO:0016020">
    <property type="term" value="C:membrane"/>
    <property type="evidence" value="ECO:0007669"/>
    <property type="project" value="InterPro"/>
</dbReference>
<comment type="subcellular location">
    <subcellularLocation>
        <location evidence="1">Endomembrane system</location>
    </subcellularLocation>
</comment>
<keyword evidence="9" id="KW-1185">Reference proteome</keyword>
<gene>
    <name evidence="8" type="ORF">F3Y22_tig00110602pilonHSYRG00189</name>
</gene>
<dbReference type="GO" id="GO:0012505">
    <property type="term" value="C:endomembrane system"/>
    <property type="evidence" value="ECO:0007669"/>
    <property type="project" value="UniProtKB-SubCell"/>
</dbReference>
<dbReference type="InterPro" id="IPR005150">
    <property type="entry name" value="Cellulose_synth"/>
</dbReference>
<comment type="caution">
    <text evidence="8">The sequence shown here is derived from an EMBL/GenBank/DDBJ whole genome shotgun (WGS) entry which is preliminary data.</text>
</comment>
<proteinExistence type="predicted"/>
<evidence type="ECO:0000256" key="7">
    <source>
        <dbReference type="ARBA" id="ARBA00023316"/>
    </source>
</evidence>
<reference evidence="8" key="1">
    <citation type="submission" date="2019-09" db="EMBL/GenBank/DDBJ databases">
        <title>Draft genome information of white flower Hibiscus syriacus.</title>
        <authorList>
            <person name="Kim Y.-M."/>
        </authorList>
    </citation>
    <scope>NUCLEOTIDE SEQUENCE [LARGE SCALE GENOMIC DNA]</scope>
    <source>
        <strain evidence="8">YM2019G1</strain>
    </source>
</reference>
<dbReference type="GO" id="GO:0071555">
    <property type="term" value="P:cell wall organization"/>
    <property type="evidence" value="ECO:0007669"/>
    <property type="project" value="UniProtKB-KW"/>
</dbReference>
<protein>
    <submittedName>
        <fullName evidence="8">Cellulose synthase-like protein G3</fullName>
    </submittedName>
</protein>